<name>A0A8J3U706_9ACTN</name>
<feature type="domain" description="HTH cro/C1-type" evidence="1">
    <location>
        <begin position="53"/>
        <end position="100"/>
    </location>
</feature>
<dbReference type="Gene3D" id="1.10.260.40">
    <property type="entry name" value="lambda repressor-like DNA-binding domains"/>
    <property type="match status" value="1"/>
</dbReference>
<dbReference type="InterPro" id="IPR041413">
    <property type="entry name" value="MLTR_LBD"/>
</dbReference>
<organism evidence="2 3">
    <name type="scientific">Planotetraspora phitsanulokensis</name>
    <dbReference type="NCBI Taxonomy" id="575192"/>
    <lineage>
        <taxon>Bacteria</taxon>
        <taxon>Bacillati</taxon>
        <taxon>Actinomycetota</taxon>
        <taxon>Actinomycetes</taxon>
        <taxon>Streptosporangiales</taxon>
        <taxon>Streptosporangiaceae</taxon>
        <taxon>Planotetraspora</taxon>
    </lineage>
</organism>
<evidence type="ECO:0000313" key="3">
    <source>
        <dbReference type="Proteomes" id="UP000622547"/>
    </source>
</evidence>
<evidence type="ECO:0000313" key="2">
    <source>
        <dbReference type="EMBL" id="GII39197.1"/>
    </source>
</evidence>
<dbReference type="PANTHER" id="PTHR35010:SF2">
    <property type="entry name" value="BLL4672 PROTEIN"/>
    <property type="match status" value="1"/>
</dbReference>
<sequence length="295" mass="33279">MGVTHPLSSQVKRNSLMSMENDRLLGDFLRSRREATSLGDVGLPPSGRRRTPGLRREELAMLAGMSTDYYIRLEQGRERNPSQQVLTALADALRLDADAADYMYELVHTRAWPPRPETRGPEQVSPALLQLMAGWRDNPAFVIGRGLNVLAATPLTVLLYDRVDHKENCLKLVFFCPESRDLYLDWEEAAAYKVAELRAAVGRNPGDPDLVELVEELSAHSEDFRVLWARHDVRTRRNQVKQFYHRDVGPVTLHWDVFTVNSAPSQQLIVMGAEPDSTSERALAHLNRSLIKASA</sequence>
<dbReference type="PROSITE" id="PS50943">
    <property type="entry name" value="HTH_CROC1"/>
    <property type="match status" value="1"/>
</dbReference>
<dbReference type="Pfam" id="PF17765">
    <property type="entry name" value="MLTR_LBD"/>
    <property type="match status" value="1"/>
</dbReference>
<proteinExistence type="predicted"/>
<dbReference type="InterPro" id="IPR001387">
    <property type="entry name" value="Cro/C1-type_HTH"/>
</dbReference>
<dbReference type="Proteomes" id="UP000622547">
    <property type="component" value="Unassembled WGS sequence"/>
</dbReference>
<reference evidence="2 3" key="1">
    <citation type="submission" date="2021-01" db="EMBL/GenBank/DDBJ databases">
        <title>Whole genome shotgun sequence of Planotetraspora phitsanulokensis NBRC 104273.</title>
        <authorList>
            <person name="Komaki H."/>
            <person name="Tamura T."/>
        </authorList>
    </citation>
    <scope>NUCLEOTIDE SEQUENCE [LARGE SCALE GENOMIC DNA]</scope>
    <source>
        <strain evidence="2 3">NBRC 104273</strain>
    </source>
</reference>
<dbReference type="CDD" id="cd00093">
    <property type="entry name" value="HTH_XRE"/>
    <property type="match status" value="1"/>
</dbReference>
<comment type="caution">
    <text evidence="2">The sequence shown here is derived from an EMBL/GenBank/DDBJ whole genome shotgun (WGS) entry which is preliminary data.</text>
</comment>
<gene>
    <name evidence="2" type="ORF">Pph01_42000</name>
</gene>
<dbReference type="SMART" id="SM00530">
    <property type="entry name" value="HTH_XRE"/>
    <property type="match status" value="1"/>
</dbReference>
<protein>
    <submittedName>
        <fullName evidence="2">Transcriptional regulator</fullName>
    </submittedName>
</protein>
<keyword evidence="3" id="KW-1185">Reference proteome</keyword>
<dbReference type="AlphaFoldDB" id="A0A8J3U706"/>
<dbReference type="SUPFAM" id="SSF47413">
    <property type="entry name" value="lambda repressor-like DNA-binding domains"/>
    <property type="match status" value="1"/>
</dbReference>
<dbReference type="EMBL" id="BOOP01000019">
    <property type="protein sequence ID" value="GII39197.1"/>
    <property type="molecule type" value="Genomic_DNA"/>
</dbReference>
<dbReference type="Gene3D" id="3.30.450.180">
    <property type="match status" value="1"/>
</dbReference>
<dbReference type="InterPro" id="IPR010982">
    <property type="entry name" value="Lambda_DNA-bd_dom_sf"/>
</dbReference>
<dbReference type="Pfam" id="PF13560">
    <property type="entry name" value="HTH_31"/>
    <property type="match status" value="1"/>
</dbReference>
<accession>A0A8J3U706</accession>
<dbReference type="PANTHER" id="PTHR35010">
    <property type="entry name" value="BLL4672 PROTEIN-RELATED"/>
    <property type="match status" value="1"/>
</dbReference>
<dbReference type="GO" id="GO:0003677">
    <property type="term" value="F:DNA binding"/>
    <property type="evidence" value="ECO:0007669"/>
    <property type="project" value="InterPro"/>
</dbReference>
<evidence type="ECO:0000259" key="1">
    <source>
        <dbReference type="PROSITE" id="PS50943"/>
    </source>
</evidence>